<gene>
    <name evidence="7" type="ORF">O181_109751</name>
</gene>
<reference evidence="7" key="1">
    <citation type="submission" date="2021-03" db="EMBL/GenBank/DDBJ databases">
        <title>Draft genome sequence of rust myrtle Austropuccinia psidii MF-1, a brazilian biotype.</title>
        <authorList>
            <person name="Quecine M.C."/>
            <person name="Pachon D.M.R."/>
            <person name="Bonatelli M.L."/>
            <person name="Correr F.H."/>
            <person name="Franceschini L.M."/>
            <person name="Leite T.F."/>
            <person name="Margarido G.R.A."/>
            <person name="Almeida C.A."/>
            <person name="Ferrarezi J.A."/>
            <person name="Labate C.A."/>
        </authorList>
    </citation>
    <scope>NUCLEOTIDE SEQUENCE</scope>
    <source>
        <strain evidence="7">MF-1</strain>
    </source>
</reference>
<name>A0A9Q3PR57_9BASI</name>
<keyword evidence="8" id="KW-1185">Reference proteome</keyword>
<evidence type="ECO:0000256" key="5">
    <source>
        <dbReference type="ARBA" id="ARBA00023242"/>
    </source>
</evidence>
<keyword evidence="2" id="KW-0479">Metal-binding</keyword>
<dbReference type="SUPFAM" id="SSF140996">
    <property type="entry name" value="Hermes dimerisation domain"/>
    <property type="match status" value="1"/>
</dbReference>
<feature type="compositionally biased region" description="Basic and acidic residues" evidence="6">
    <location>
        <begin position="157"/>
        <end position="166"/>
    </location>
</feature>
<proteinExistence type="predicted"/>
<protein>
    <submittedName>
        <fullName evidence="7">Uncharacterized protein</fullName>
    </submittedName>
</protein>
<evidence type="ECO:0000256" key="2">
    <source>
        <dbReference type="ARBA" id="ARBA00022723"/>
    </source>
</evidence>
<dbReference type="Proteomes" id="UP000765509">
    <property type="component" value="Unassembled WGS sequence"/>
</dbReference>
<evidence type="ECO:0000313" key="7">
    <source>
        <dbReference type="EMBL" id="MBW0570036.1"/>
    </source>
</evidence>
<dbReference type="GO" id="GO:0005634">
    <property type="term" value="C:nucleus"/>
    <property type="evidence" value="ECO:0007669"/>
    <property type="project" value="UniProtKB-SubCell"/>
</dbReference>
<dbReference type="InterPro" id="IPR052035">
    <property type="entry name" value="ZnF_BED_domain_contain"/>
</dbReference>
<dbReference type="AlphaFoldDB" id="A0A9Q3PR57"/>
<keyword evidence="4" id="KW-0862">Zinc</keyword>
<feature type="region of interest" description="Disordered" evidence="6">
    <location>
        <begin position="147"/>
        <end position="166"/>
    </location>
</feature>
<dbReference type="GO" id="GO:0008270">
    <property type="term" value="F:zinc ion binding"/>
    <property type="evidence" value="ECO:0007669"/>
    <property type="project" value="UniProtKB-KW"/>
</dbReference>
<keyword evidence="3" id="KW-0863">Zinc-finger</keyword>
<evidence type="ECO:0000256" key="6">
    <source>
        <dbReference type="SAM" id="MobiDB-lite"/>
    </source>
</evidence>
<evidence type="ECO:0000256" key="4">
    <source>
        <dbReference type="ARBA" id="ARBA00022833"/>
    </source>
</evidence>
<organism evidence="7 8">
    <name type="scientific">Austropuccinia psidii MF-1</name>
    <dbReference type="NCBI Taxonomy" id="1389203"/>
    <lineage>
        <taxon>Eukaryota</taxon>
        <taxon>Fungi</taxon>
        <taxon>Dikarya</taxon>
        <taxon>Basidiomycota</taxon>
        <taxon>Pucciniomycotina</taxon>
        <taxon>Pucciniomycetes</taxon>
        <taxon>Pucciniales</taxon>
        <taxon>Sphaerophragmiaceae</taxon>
        <taxon>Austropuccinia</taxon>
    </lineage>
</organism>
<sequence length="166" mass="19064">MNIHLHNNFTDNLVSYIIQDQQSYALAKSKSFQKLFHTLNKDINLISETTISKRIKQKFLNDKEHIFTFINSQEPRFSFSTDIWSGPGGMLYITLTAHYISSDWKPFTATIGFSKFTKVHTGKSIYTKIVDMLNDLFIEQSQKPRGSKSDAIQIDTSETKSDLSNL</sequence>
<comment type="caution">
    <text evidence="7">The sequence shown here is derived from an EMBL/GenBank/DDBJ whole genome shotgun (WGS) entry which is preliminary data.</text>
</comment>
<dbReference type="PANTHER" id="PTHR46481:SF10">
    <property type="entry name" value="ZINC FINGER BED DOMAIN-CONTAINING PROTEIN 39"/>
    <property type="match status" value="1"/>
</dbReference>
<dbReference type="EMBL" id="AVOT02085520">
    <property type="protein sequence ID" value="MBW0570036.1"/>
    <property type="molecule type" value="Genomic_DNA"/>
</dbReference>
<evidence type="ECO:0000256" key="1">
    <source>
        <dbReference type="ARBA" id="ARBA00004123"/>
    </source>
</evidence>
<evidence type="ECO:0000313" key="8">
    <source>
        <dbReference type="Proteomes" id="UP000765509"/>
    </source>
</evidence>
<dbReference type="PANTHER" id="PTHR46481">
    <property type="entry name" value="ZINC FINGER BED DOMAIN-CONTAINING PROTEIN 4"/>
    <property type="match status" value="1"/>
</dbReference>
<dbReference type="OrthoDB" id="3243659at2759"/>
<keyword evidence="5" id="KW-0539">Nucleus</keyword>
<evidence type="ECO:0000256" key="3">
    <source>
        <dbReference type="ARBA" id="ARBA00022771"/>
    </source>
</evidence>
<accession>A0A9Q3PR57</accession>
<comment type="subcellular location">
    <subcellularLocation>
        <location evidence="1">Nucleus</location>
    </subcellularLocation>
</comment>